<reference evidence="2" key="1">
    <citation type="journal article" date="2019" name="Int. J. Syst. Evol. Microbiol.">
        <title>The Global Catalogue of Microorganisms (GCM) 10K type strain sequencing project: providing services to taxonomists for standard genome sequencing and annotation.</title>
        <authorList>
            <consortium name="The Broad Institute Genomics Platform"/>
            <consortium name="The Broad Institute Genome Sequencing Center for Infectious Disease"/>
            <person name="Wu L."/>
            <person name="Ma J."/>
        </authorList>
    </citation>
    <scope>NUCLEOTIDE SEQUENCE [LARGE SCALE GENOMIC DNA]</scope>
    <source>
        <strain evidence="2">CCUG 66188</strain>
    </source>
</reference>
<keyword evidence="2" id="KW-1185">Reference proteome</keyword>
<organism evidence="1 2">
    <name type="scientific">Dysgonomonas termitidis</name>
    <dbReference type="NCBI Taxonomy" id="1516126"/>
    <lineage>
        <taxon>Bacteria</taxon>
        <taxon>Pseudomonadati</taxon>
        <taxon>Bacteroidota</taxon>
        <taxon>Bacteroidia</taxon>
        <taxon>Bacteroidales</taxon>
        <taxon>Dysgonomonadaceae</taxon>
        <taxon>Dysgonomonas</taxon>
    </lineage>
</organism>
<name>A0ABV9KYZ9_9BACT</name>
<evidence type="ECO:0000313" key="2">
    <source>
        <dbReference type="Proteomes" id="UP001596023"/>
    </source>
</evidence>
<dbReference type="EMBL" id="JBHSGN010000087">
    <property type="protein sequence ID" value="MFC4674984.1"/>
    <property type="molecule type" value="Genomic_DNA"/>
</dbReference>
<dbReference type="InterPro" id="IPR008928">
    <property type="entry name" value="6-hairpin_glycosidase_sf"/>
</dbReference>
<dbReference type="RefSeq" id="WP_379997771.1">
    <property type="nucleotide sequence ID" value="NZ_JBHSGN010000087.1"/>
</dbReference>
<accession>A0ABV9KYZ9</accession>
<comment type="caution">
    <text evidence="1">The sequence shown here is derived from an EMBL/GenBank/DDBJ whole genome shotgun (WGS) entry which is preliminary data.</text>
</comment>
<gene>
    <name evidence="1" type="ORF">ACFO6W_14875</name>
</gene>
<sequence length="698" mass="81823">MNKRIYHLLVISFLPLFSSLLFPVRVLGEELLEIRKLPKEFQTVIHSIEFNRLGSINPQQEIKNLDNGLVHVRLIFDLPAEIKQDDWQLTIQPAFIPDFNWAPHITPGEKNIIDQHVFRSPAMIVTDNNQGLAVIPDINIMKNGTPTRWYMDMIASENKLVLGMSETLVSGHVIYERKEGAVYPKGRVEFGFYLMKYADKEDLENPFRRPLKFFWKNWGKKLYEEGNPIKGDLEPYVDYTYNWAFNTWKDAVWQEFMLGDKKVGAPVFIVNTTQSPNYPGRVNEREFRSIWNQAWFSSLRSASGLYRYARRKGDKELLNKALLSKELALATPMKEGFFYGLIGTEMETVETEGKQYNRSKGWDTYYWGNSNRNPYTWDARKSPFHILDMSWTATLMLRWYEELEKDERLLEYTRKYADALLQKQDAKGFFPGWLDMETLEPMEYLNDSPETSMSVTFLLKLYELTKIEKYHSSALRALDAVCKEIVPVGRWEDFETYWSCCRLGTPEWVGKKVERNNMYKQCNFSIFWTAEALLESYRITKNKEYLKLGQRTLDEMLMTQTVWQPPYIYVNAVGGFGVMNADGEWNDSRQSLFAETILQYGKLLNKKEYNERGLSAIRASFSMMYCPENPLAKEQWERVWPFFNEKDYGFTMENYGHDGRTSKDGIGIGEFTIYDWGNGAAAEAYNRIRDKFGIEIFR</sequence>
<dbReference type="Gene3D" id="1.50.10.20">
    <property type="match status" value="1"/>
</dbReference>
<dbReference type="Proteomes" id="UP001596023">
    <property type="component" value="Unassembled WGS sequence"/>
</dbReference>
<dbReference type="SUPFAM" id="SSF48208">
    <property type="entry name" value="Six-hairpin glycosidases"/>
    <property type="match status" value="2"/>
</dbReference>
<proteinExistence type="predicted"/>
<evidence type="ECO:0000313" key="1">
    <source>
        <dbReference type="EMBL" id="MFC4674984.1"/>
    </source>
</evidence>
<protein>
    <submittedName>
        <fullName evidence="1">Uncharacterized protein</fullName>
    </submittedName>
</protein>